<dbReference type="Pfam" id="PF00805">
    <property type="entry name" value="Pentapeptide"/>
    <property type="match status" value="1"/>
</dbReference>
<dbReference type="InterPro" id="IPR051082">
    <property type="entry name" value="Pentapeptide-BTB/POZ_domain"/>
</dbReference>
<dbReference type="InterPro" id="IPR001646">
    <property type="entry name" value="5peptide_repeat"/>
</dbReference>
<proteinExistence type="predicted"/>
<protein>
    <recommendedName>
        <fullName evidence="3">Pentapeptide repeat-containing protein</fullName>
    </recommendedName>
</protein>
<dbReference type="Gene3D" id="2.160.20.80">
    <property type="entry name" value="E3 ubiquitin-protein ligase SopA"/>
    <property type="match status" value="1"/>
</dbReference>
<dbReference type="RefSeq" id="WP_286276662.1">
    <property type="nucleotide sequence ID" value="NZ_AP027731.1"/>
</dbReference>
<reference evidence="2" key="1">
    <citation type="journal article" date="2019" name="Int. J. Syst. Evol. Microbiol.">
        <title>The Global Catalogue of Microorganisms (GCM) 10K type strain sequencing project: providing services to taxonomists for standard genome sequencing and annotation.</title>
        <authorList>
            <consortium name="The Broad Institute Genomics Platform"/>
            <consortium name="The Broad Institute Genome Sequencing Center for Infectious Disease"/>
            <person name="Wu L."/>
            <person name="Ma J."/>
        </authorList>
    </citation>
    <scope>NUCLEOTIDE SEQUENCE [LARGE SCALE GENOMIC DNA]</scope>
    <source>
        <strain evidence="2">NBRC 108725</strain>
    </source>
</reference>
<accession>A0ABM8GE90</accession>
<organism evidence="1 2">
    <name type="scientific">Naasia aerilata</name>
    <dbReference type="NCBI Taxonomy" id="1162966"/>
    <lineage>
        <taxon>Bacteria</taxon>
        <taxon>Bacillati</taxon>
        <taxon>Actinomycetota</taxon>
        <taxon>Actinomycetes</taxon>
        <taxon>Micrococcales</taxon>
        <taxon>Microbacteriaceae</taxon>
        <taxon>Naasia</taxon>
    </lineage>
</organism>
<keyword evidence="2" id="KW-1185">Reference proteome</keyword>
<dbReference type="SUPFAM" id="SSF141571">
    <property type="entry name" value="Pentapeptide repeat-like"/>
    <property type="match status" value="1"/>
</dbReference>
<dbReference type="Proteomes" id="UP001321498">
    <property type="component" value="Chromosome"/>
</dbReference>
<gene>
    <name evidence="1" type="ORF">GCM10025866_25390</name>
</gene>
<evidence type="ECO:0008006" key="3">
    <source>
        <dbReference type="Google" id="ProtNLM"/>
    </source>
</evidence>
<sequence>MTAVLPDRSAALVADCARCVGLCCVALAFARSADFAFDKSAGDPCTHLETDDRCRIHPDLRARGFRGCTAFDCFGAGQKVTQQTFGGRSWREYPDVRAPMFAVFPIVRQLQELLWHLAEAIDLPSAGPLLPALRDAEGAIERVTTGAPDEILSADVPALRREVGDLLRRASALQRASYPVLPKKTGRRLGPGADLLGAVLQGRDLRGADLRGALLIAADLRGADLRGADLLGADLRDADLRGADLSEALFLTRPQVASAIGDGGTRLPGRLGRPGHWGS</sequence>
<evidence type="ECO:0000313" key="2">
    <source>
        <dbReference type="Proteomes" id="UP001321498"/>
    </source>
</evidence>
<dbReference type="PANTHER" id="PTHR14136:SF17">
    <property type="entry name" value="BTB_POZ DOMAIN-CONTAINING PROTEIN KCTD9"/>
    <property type="match status" value="1"/>
</dbReference>
<name>A0ABM8GE90_9MICO</name>
<dbReference type="EMBL" id="AP027731">
    <property type="protein sequence ID" value="BDZ46630.1"/>
    <property type="molecule type" value="Genomic_DNA"/>
</dbReference>
<evidence type="ECO:0000313" key="1">
    <source>
        <dbReference type="EMBL" id="BDZ46630.1"/>
    </source>
</evidence>
<dbReference type="PANTHER" id="PTHR14136">
    <property type="entry name" value="BTB_POZ DOMAIN-CONTAINING PROTEIN KCTD9"/>
    <property type="match status" value="1"/>
</dbReference>